<dbReference type="PROSITE" id="PS51388">
    <property type="entry name" value="GED"/>
    <property type="match status" value="1"/>
</dbReference>
<evidence type="ECO:0000259" key="3">
    <source>
        <dbReference type="PROSITE" id="PS51388"/>
    </source>
</evidence>
<dbReference type="Pfam" id="PF01031">
    <property type="entry name" value="Dynamin_M"/>
    <property type="match status" value="1"/>
</dbReference>
<evidence type="ECO:0000256" key="1">
    <source>
        <dbReference type="ARBA" id="ARBA00022741"/>
    </source>
</evidence>
<dbReference type="GeneID" id="54422726"/>
<evidence type="ECO:0000313" key="7">
    <source>
        <dbReference type="RefSeq" id="XP_033533337.1"/>
    </source>
</evidence>
<dbReference type="InterPro" id="IPR022812">
    <property type="entry name" value="Dynamin"/>
</dbReference>
<name>A0A6G1G198_9PEZI</name>
<dbReference type="Proteomes" id="UP000504638">
    <property type="component" value="Unplaced"/>
</dbReference>
<dbReference type="Gene3D" id="3.40.50.300">
    <property type="entry name" value="P-loop containing nucleotide triphosphate hydrolases"/>
    <property type="match status" value="1"/>
</dbReference>
<dbReference type="Gene3D" id="1.20.120.1240">
    <property type="entry name" value="Dynamin, middle domain"/>
    <property type="match status" value="1"/>
</dbReference>
<dbReference type="PRINTS" id="PR00195">
    <property type="entry name" value="DYNAMIN"/>
</dbReference>
<dbReference type="GO" id="GO:0003924">
    <property type="term" value="F:GTPase activity"/>
    <property type="evidence" value="ECO:0007669"/>
    <property type="project" value="InterPro"/>
</dbReference>
<protein>
    <recommendedName>
        <fullName evidence="8">P-loop containing nucleoside triphosphate hydrolase protein</fullName>
    </recommendedName>
</protein>
<accession>A0A6G1G198</accession>
<feature type="domain" description="GED" evidence="3">
    <location>
        <begin position="595"/>
        <end position="686"/>
    </location>
</feature>
<dbReference type="InterPro" id="IPR020850">
    <property type="entry name" value="GED_dom"/>
</dbReference>
<dbReference type="PANTHER" id="PTHR11566">
    <property type="entry name" value="DYNAMIN"/>
    <property type="match status" value="1"/>
</dbReference>
<dbReference type="InterPro" id="IPR045063">
    <property type="entry name" value="Dynamin_N"/>
</dbReference>
<dbReference type="GO" id="GO:0005874">
    <property type="term" value="C:microtubule"/>
    <property type="evidence" value="ECO:0007669"/>
    <property type="project" value="TreeGrafter"/>
</dbReference>
<dbReference type="InterPro" id="IPR030381">
    <property type="entry name" value="G_DYNAMIN_dom"/>
</dbReference>
<gene>
    <name evidence="5 7" type="ORF">P152DRAFT_49023</name>
</gene>
<dbReference type="GO" id="GO:0008017">
    <property type="term" value="F:microtubule binding"/>
    <property type="evidence" value="ECO:0007669"/>
    <property type="project" value="TreeGrafter"/>
</dbReference>
<sequence length="698" mass="78419">MPMTRQLIMVAEVAHRECIETVDLSGLDTQMDHNAMLELQRDQQQLLNLIHEVRQQGICNHVPMPQLIICGAQSAGKSSVLEAISRFRFPIRETGCTRWATELILKRAESHVVHVSVIQADPECATSGALKAFTKRATTCTDMDHLAKLLAEEQAVLHLAHRDSDHGFIIEDTLRIEVCGPNLPHLTLVDLPGITHEGDSEDVNAAKRIATKYLGNESAIILPVLETHQYTSNQRVLDFVNQYDKERKRTFAILTKPDRVEPGSDLESVAVELAKNRHSKYGGFEYGWVVLKNRDQSTLNTTDVERDACEREFFRKGIWSGADPNLWGVRSLRCRLSAILFKRIGNVLPQLTKGVETRINDISLQIRKFGPERATPEQQRKYLVDTVTKFRELIICGKKGDFSDPFFSTQRQGIKTTLRANIHDRNGQYSNEMAVQKPERGTVLALFKNGRTAEALDAVSQTASKYRGQSLPGFQNSELLGILFREEVKGNWRDVTLKHAEATFNYVKGFLYAALQAATDERTAHLIMQEILSDVLETRHHELQEMCSLLLKPHEAGHPITYDPDYEKQCRVLADELGGGDARGSPEEAPEKHYANFILSGLATYHKIKLRILVDNVAVLAIESCLLHQLEDTLPLATVAAMDNDTLGRLAGEDEDIGEARRSASNSLVALKAAQALLKRMISAEKLKDQGRFYFRSR</sequence>
<dbReference type="GO" id="GO:0006897">
    <property type="term" value="P:endocytosis"/>
    <property type="evidence" value="ECO:0007669"/>
    <property type="project" value="TreeGrafter"/>
</dbReference>
<dbReference type="PANTHER" id="PTHR11566:SF21">
    <property type="entry name" value="DYNAMIN RELATED PROTEIN 1, ISOFORM A"/>
    <property type="match status" value="1"/>
</dbReference>
<evidence type="ECO:0000256" key="2">
    <source>
        <dbReference type="ARBA" id="ARBA00023134"/>
    </source>
</evidence>
<dbReference type="CDD" id="cd08771">
    <property type="entry name" value="DLP_1"/>
    <property type="match status" value="1"/>
</dbReference>
<dbReference type="GO" id="GO:0005739">
    <property type="term" value="C:mitochondrion"/>
    <property type="evidence" value="ECO:0007669"/>
    <property type="project" value="TreeGrafter"/>
</dbReference>
<dbReference type="AlphaFoldDB" id="A0A6G1G198"/>
<dbReference type="Pfam" id="PF02212">
    <property type="entry name" value="GED"/>
    <property type="match status" value="1"/>
</dbReference>
<dbReference type="PROSITE" id="PS51718">
    <property type="entry name" value="G_DYNAMIN_2"/>
    <property type="match status" value="1"/>
</dbReference>
<evidence type="ECO:0008006" key="8">
    <source>
        <dbReference type="Google" id="ProtNLM"/>
    </source>
</evidence>
<evidence type="ECO:0000259" key="4">
    <source>
        <dbReference type="PROSITE" id="PS51718"/>
    </source>
</evidence>
<dbReference type="InterPro" id="IPR000375">
    <property type="entry name" value="Dynamin_stalk"/>
</dbReference>
<feature type="domain" description="Dynamin-type G" evidence="4">
    <location>
        <begin position="61"/>
        <end position="349"/>
    </location>
</feature>
<evidence type="ECO:0000313" key="6">
    <source>
        <dbReference type="Proteomes" id="UP000504638"/>
    </source>
</evidence>
<dbReference type="SMART" id="SM00053">
    <property type="entry name" value="DYNc"/>
    <property type="match status" value="1"/>
</dbReference>
<proteinExistence type="predicted"/>
<dbReference type="InterPro" id="IPR003130">
    <property type="entry name" value="GED"/>
</dbReference>
<dbReference type="GO" id="GO:0016020">
    <property type="term" value="C:membrane"/>
    <property type="evidence" value="ECO:0007669"/>
    <property type="project" value="TreeGrafter"/>
</dbReference>
<dbReference type="SUPFAM" id="SSF52540">
    <property type="entry name" value="P-loop containing nucleoside triphosphate hydrolases"/>
    <property type="match status" value="1"/>
</dbReference>
<keyword evidence="2" id="KW-0342">GTP-binding</keyword>
<dbReference type="Pfam" id="PF00350">
    <property type="entry name" value="Dynamin_N"/>
    <property type="match status" value="1"/>
</dbReference>
<organism evidence="5">
    <name type="scientific">Eremomyces bilateralis CBS 781.70</name>
    <dbReference type="NCBI Taxonomy" id="1392243"/>
    <lineage>
        <taxon>Eukaryota</taxon>
        <taxon>Fungi</taxon>
        <taxon>Dikarya</taxon>
        <taxon>Ascomycota</taxon>
        <taxon>Pezizomycotina</taxon>
        <taxon>Dothideomycetes</taxon>
        <taxon>Dothideomycetes incertae sedis</taxon>
        <taxon>Eremomycetales</taxon>
        <taxon>Eremomycetaceae</taxon>
        <taxon>Eremomyces</taxon>
    </lineage>
</organism>
<dbReference type="InterPro" id="IPR027417">
    <property type="entry name" value="P-loop_NTPase"/>
</dbReference>
<dbReference type="GO" id="GO:0048312">
    <property type="term" value="P:intracellular distribution of mitochondria"/>
    <property type="evidence" value="ECO:0007669"/>
    <property type="project" value="TreeGrafter"/>
</dbReference>
<evidence type="ECO:0000313" key="5">
    <source>
        <dbReference type="EMBL" id="KAF1811706.1"/>
    </source>
</evidence>
<dbReference type="RefSeq" id="XP_033533337.1">
    <property type="nucleotide sequence ID" value="XM_033682156.1"/>
</dbReference>
<reference evidence="5 7" key="1">
    <citation type="submission" date="2020-01" db="EMBL/GenBank/DDBJ databases">
        <authorList>
            <consortium name="DOE Joint Genome Institute"/>
            <person name="Haridas S."/>
            <person name="Albert R."/>
            <person name="Binder M."/>
            <person name="Bloem J."/>
            <person name="Labutti K."/>
            <person name="Salamov A."/>
            <person name="Andreopoulos B."/>
            <person name="Baker S.E."/>
            <person name="Barry K."/>
            <person name="Bills G."/>
            <person name="Bluhm B.H."/>
            <person name="Cannon C."/>
            <person name="Castanera R."/>
            <person name="Culley D.E."/>
            <person name="Daum C."/>
            <person name="Ezra D."/>
            <person name="Gonzalez J.B."/>
            <person name="Henrissat B."/>
            <person name="Kuo A."/>
            <person name="Liang C."/>
            <person name="Lipzen A."/>
            <person name="Lutzoni F."/>
            <person name="Magnuson J."/>
            <person name="Mondo S."/>
            <person name="Nolan M."/>
            <person name="Ohm R."/>
            <person name="Pangilinan J."/>
            <person name="Park H.-J."/>
            <person name="Ramirez L."/>
            <person name="Alfaro M."/>
            <person name="Sun H."/>
            <person name="Tritt A."/>
            <person name="Yoshinaga Y."/>
            <person name="Zwiers L.-H."/>
            <person name="Turgeon B.G."/>
            <person name="Goodwin S.B."/>
            <person name="Spatafora J.W."/>
            <person name="Crous P.W."/>
            <person name="Grigoriev I.V."/>
        </authorList>
    </citation>
    <scope>NUCLEOTIDE SEQUENCE</scope>
    <source>
        <strain evidence="5 7">CBS 781.70</strain>
    </source>
</reference>
<keyword evidence="1" id="KW-0547">Nucleotide-binding</keyword>
<dbReference type="OrthoDB" id="415706at2759"/>
<dbReference type="EMBL" id="ML975160">
    <property type="protein sequence ID" value="KAF1811706.1"/>
    <property type="molecule type" value="Genomic_DNA"/>
</dbReference>
<dbReference type="GO" id="GO:0000266">
    <property type="term" value="P:mitochondrial fission"/>
    <property type="evidence" value="ECO:0007669"/>
    <property type="project" value="TreeGrafter"/>
</dbReference>
<dbReference type="GO" id="GO:0005525">
    <property type="term" value="F:GTP binding"/>
    <property type="evidence" value="ECO:0007669"/>
    <property type="project" value="InterPro"/>
</dbReference>
<dbReference type="InterPro" id="IPR001401">
    <property type="entry name" value="Dynamin_GTPase"/>
</dbReference>
<keyword evidence="6" id="KW-1185">Reference proteome</keyword>
<reference evidence="7" key="2">
    <citation type="submission" date="2020-04" db="EMBL/GenBank/DDBJ databases">
        <authorList>
            <consortium name="NCBI Genome Project"/>
        </authorList>
    </citation>
    <scope>NUCLEOTIDE SEQUENCE</scope>
    <source>
        <strain evidence="7">CBS 781.70</strain>
    </source>
</reference>
<reference evidence="7" key="3">
    <citation type="submission" date="2025-04" db="UniProtKB">
        <authorList>
            <consortium name="RefSeq"/>
        </authorList>
    </citation>
    <scope>IDENTIFICATION</scope>
    <source>
        <strain evidence="7">CBS 781.70</strain>
    </source>
</reference>
<dbReference type="GO" id="GO:0016559">
    <property type="term" value="P:peroxisome fission"/>
    <property type="evidence" value="ECO:0007669"/>
    <property type="project" value="TreeGrafter"/>
</dbReference>